<accession>A0A5E7S9I2</accession>
<evidence type="ECO:0000313" key="4">
    <source>
        <dbReference type="Proteomes" id="UP000381378"/>
    </source>
</evidence>
<feature type="region of interest" description="Disordered" evidence="1">
    <location>
        <begin position="1"/>
        <end position="27"/>
    </location>
</feature>
<dbReference type="Proteomes" id="UP000381378">
    <property type="component" value="Unassembled WGS sequence"/>
</dbReference>
<evidence type="ECO:0000256" key="2">
    <source>
        <dbReference type="SAM" id="Phobius"/>
    </source>
</evidence>
<feature type="region of interest" description="Disordered" evidence="1">
    <location>
        <begin position="81"/>
        <end position="121"/>
    </location>
</feature>
<name>A0A5E7S9I2_PSEFL</name>
<organism evidence="3 4">
    <name type="scientific">Pseudomonas fluorescens</name>
    <dbReference type="NCBI Taxonomy" id="294"/>
    <lineage>
        <taxon>Bacteria</taxon>
        <taxon>Pseudomonadati</taxon>
        <taxon>Pseudomonadota</taxon>
        <taxon>Gammaproteobacteria</taxon>
        <taxon>Pseudomonadales</taxon>
        <taxon>Pseudomonadaceae</taxon>
        <taxon>Pseudomonas</taxon>
    </lineage>
</organism>
<keyword evidence="2" id="KW-0472">Membrane</keyword>
<keyword evidence="2" id="KW-0812">Transmembrane</keyword>
<sequence length="121" mass="12907">MDHYGPRDWQPHERPSLPGSPSTRRHPNAKRFAYGLVGLLVALTGGLGNSLVIANLPYLQGALGVCKAIERVSWVIACGVSGTQRNPGPTAQRPGCSRRQRTREAAGATTSPSSTTAWSSR</sequence>
<feature type="compositionally biased region" description="Low complexity" evidence="1">
    <location>
        <begin position="105"/>
        <end position="121"/>
    </location>
</feature>
<dbReference type="AlphaFoldDB" id="A0A5E7S9I2"/>
<evidence type="ECO:0000256" key="1">
    <source>
        <dbReference type="SAM" id="MobiDB-lite"/>
    </source>
</evidence>
<proteinExistence type="predicted"/>
<keyword evidence="2" id="KW-1133">Transmembrane helix</keyword>
<feature type="transmembrane region" description="Helical" evidence="2">
    <location>
        <begin position="32"/>
        <end position="54"/>
    </location>
</feature>
<reference evidence="3 4" key="1">
    <citation type="submission" date="2019-09" db="EMBL/GenBank/DDBJ databases">
        <authorList>
            <person name="Chandra G."/>
            <person name="Truman W A."/>
        </authorList>
    </citation>
    <scope>NUCLEOTIDE SEQUENCE [LARGE SCALE GENOMIC DNA]</scope>
    <source>
        <strain evidence="3">PS928</strain>
    </source>
</reference>
<evidence type="ECO:0000313" key="3">
    <source>
        <dbReference type="EMBL" id="VVP79843.1"/>
    </source>
</evidence>
<dbReference type="EMBL" id="CABVJF010000002">
    <property type="protein sequence ID" value="VVP79843.1"/>
    <property type="molecule type" value="Genomic_DNA"/>
</dbReference>
<protein>
    <submittedName>
        <fullName evidence="3">Uncharacterized protein</fullName>
    </submittedName>
</protein>
<gene>
    <name evidence="3" type="ORF">PS928_00616</name>
</gene>
<feature type="compositionally biased region" description="Basic and acidic residues" evidence="1">
    <location>
        <begin position="1"/>
        <end position="15"/>
    </location>
</feature>